<organism evidence="6 7">
    <name type="scientific">Macrococcoides bohemicum</name>
    <dbReference type="NCBI Taxonomy" id="1903056"/>
    <lineage>
        <taxon>Bacteria</taxon>
        <taxon>Bacillati</taxon>
        <taxon>Bacillota</taxon>
        <taxon>Bacilli</taxon>
        <taxon>Bacillales</taxon>
        <taxon>Staphylococcaceae</taxon>
        <taxon>Macrococcoides</taxon>
    </lineage>
</organism>
<dbReference type="InterPro" id="IPR006479">
    <property type="entry name" value="Holin"/>
</dbReference>
<keyword evidence="2 5" id="KW-0812">Transmembrane</keyword>
<feature type="transmembrane region" description="Helical" evidence="5">
    <location>
        <begin position="38"/>
        <end position="57"/>
    </location>
</feature>
<accession>A0AAJ4PAG5</accession>
<dbReference type="EMBL" id="CP079981">
    <property type="protein sequence ID" value="QYA42054.1"/>
    <property type="molecule type" value="Genomic_DNA"/>
</dbReference>
<name>A0AAJ4PAG5_9STAP</name>
<evidence type="ECO:0000313" key="6">
    <source>
        <dbReference type="EMBL" id="QYA42054.1"/>
    </source>
</evidence>
<reference evidence="6 7" key="1">
    <citation type="submission" date="2021-07" db="EMBL/GenBank/DDBJ databases">
        <title>Prevalence and characterization of methicillin-resistant Macrococcus spp. in food producing animals and meat in Switzerland in 2019.</title>
        <authorList>
            <person name="Keller J.E."/>
            <person name="Schwendener S."/>
            <person name="Neuenschwander J."/>
            <person name="Overesch G."/>
            <person name="Perreten V."/>
        </authorList>
    </citation>
    <scope>NUCLEOTIDE SEQUENCE [LARGE SCALE GENOMIC DNA]</scope>
    <source>
        <strain evidence="6 7">19Msa0936</strain>
    </source>
</reference>
<protein>
    <submittedName>
        <fullName evidence="6">Phage holin</fullName>
    </submittedName>
</protein>
<dbReference type="AlphaFoldDB" id="A0AAJ4PAG5"/>
<evidence type="ECO:0000256" key="2">
    <source>
        <dbReference type="ARBA" id="ARBA00022692"/>
    </source>
</evidence>
<evidence type="ECO:0000313" key="7">
    <source>
        <dbReference type="Proteomes" id="UP000826802"/>
    </source>
</evidence>
<evidence type="ECO:0000256" key="1">
    <source>
        <dbReference type="ARBA" id="ARBA00004370"/>
    </source>
</evidence>
<dbReference type="Proteomes" id="UP000826802">
    <property type="component" value="Chromosome"/>
</dbReference>
<keyword evidence="4 5" id="KW-0472">Membrane</keyword>
<dbReference type="Pfam" id="PF04688">
    <property type="entry name" value="Holin_SPP1"/>
    <property type="match status" value="1"/>
</dbReference>
<dbReference type="NCBIfam" id="TIGR01592">
    <property type="entry name" value="holin_SPP1"/>
    <property type="match status" value="1"/>
</dbReference>
<proteinExistence type="predicted"/>
<keyword evidence="7" id="KW-1185">Reference proteome</keyword>
<gene>
    <name evidence="6" type="ORF">KYI11_10705</name>
</gene>
<keyword evidence="3 5" id="KW-1133">Transmembrane helix</keyword>
<dbReference type="GO" id="GO:0016020">
    <property type="term" value="C:membrane"/>
    <property type="evidence" value="ECO:0007669"/>
    <property type="project" value="UniProtKB-SubCell"/>
</dbReference>
<comment type="subcellular location">
    <subcellularLocation>
        <location evidence="1">Membrane</location>
    </subcellularLocation>
</comment>
<evidence type="ECO:0000256" key="5">
    <source>
        <dbReference type="SAM" id="Phobius"/>
    </source>
</evidence>
<sequence>MQKVDSGAITRLIILTIVLINTILEMKGMTLIPFDEGLISEFVSIFALIVTTIWTYWKNNNITQNAQKAQEFKKQLDKGEVDFDGQPIVKEESKIEVDNTHVEEDGLGGGRVD</sequence>
<dbReference type="RefSeq" id="WP_219502857.1">
    <property type="nucleotide sequence ID" value="NZ_CP079981.1"/>
</dbReference>
<evidence type="ECO:0000256" key="3">
    <source>
        <dbReference type="ARBA" id="ARBA00022989"/>
    </source>
</evidence>
<feature type="transmembrane region" description="Helical" evidence="5">
    <location>
        <begin position="12"/>
        <end position="32"/>
    </location>
</feature>
<evidence type="ECO:0000256" key="4">
    <source>
        <dbReference type="ARBA" id="ARBA00023136"/>
    </source>
</evidence>